<keyword evidence="11" id="KW-0297">G-protein coupled receptor</keyword>
<keyword evidence="4" id="KW-1003">Cell membrane</keyword>
<dbReference type="InterPro" id="IPR017452">
    <property type="entry name" value="GPCR_Rhodpsn_7TM"/>
</dbReference>
<keyword evidence="7 13" id="KW-1133">Transmembrane helix</keyword>
<dbReference type="InParanoid" id="A0A482WXZ4"/>
<sequence length="1385" mass="155961">MDWESRIFLKYEDNGGSLAESGIMGEVEQAELLDSNVTDYIGSNQFIPKRDPLYIVIPLTVLYSLILVTGIVGNLVTCVVISRNRHMHTATNYYLFSLAVSDLLQLVSGLPQEIYFVWSRYPYIFGEAFCVLRGLAAETSANATVLTITAFTVERYLAICHPFLAQTMSRLSRAIRLILIIWCVALAFAVPQALQVGIVNDNVPDGAMCALKPYSKTDTFYLLTIFWEHSFALSTILFFLVPMTIITVLYALIGLRLRKSALLKKSSGSFSNNYNRKPSCSRQQSSQRVLKMLVAVVVAFFICWAPFHAQRLLGTYLTGPAGSHSSTAQIIYVVVTYLSGILYYMSTTVNPILYHIMSLKFREAFKVTLASCCCAKDSRSYVVLSRRQYVLGPDGNRQAIVDSVTDSANSCVRCTDDAAKVATAAASCISQSSYDTELLRQHTPPPPPPPRRLSWMPSCISAAPPDIGSRAAAASPAARYFTRRQSDISNSSLKDVDRAALEDELSSYMNEIARRQLAFATTQNPYGPPPSQPPNYNVPVRQDGIYQSQNPNYNTNNNFGFPGDPNFRGSFTNNGNFRHGQPGLGASGAYIPQIYDPSKQNPLYPGQDIPLPGLENQQFRLPNGVRLPGVLGGWRPDLQGKQRPDSLLLDKDVFVTTPVGQVQGFKVYLYDDPNPRSSYRPGRTPVERIMGNVSVFLGIPYALPPIDIGRFKPPRPHPGWQQLQAVDFGPACPQPNDYTGATKGVRDVHEDCLYLNIYSPNTKGGLAQLYPVMFYIHGGDFYHGASNLFPGHVLAAFYDVVVVTINYRLGVFGFLSTGDVNSPGNYGILDQAMALRWVYENIGSFNGDRESITLFGPDAGAASAGLLMVNPRTRSYVKRVIAQSGSALADWAMTMDKYKVQNTSRVFAQHLGCSLDNTYKMVDCLKQRGPFELANAKFTEKLGLIPWGPVYDQNFTVPRDNWFDSWHSKDWRFAIAPPEEQIRRAEFNGGLSYMAGVTTQEAAPYVYNNASLGPYYELDEKFFDEQLQALILRYNYTLNRDGVFRAIKYMYTYWPDPYNKTHIRQQFIDLLSDFLYRAPTDKMVKLLVEQGVPVYMYVMNTTVESLHLPEWRKYPHNIEHLFLTGAPFMDVEFFPSKMALQRTMWTENDRNISHFFMKAYSNFARFGNPTHTEILGLHFDVARNGILKYLNLNTTFNSTIEMNYRQKECAFWTMYLPSVIGILVPTYPPTTEFWWEPREPLQIAFWSMSGMCMFLIVVVVICCILWRNAERKSDYYSSDVLMMRDEPEHMDGIENRTQNNSRSIGNIYEYRDAPAMKTPQLSSEPRRAFSSQSLRTNSAASLKDVVSNSPMGEGRRQKTPPPASKRPQKPPPPPQQKSDVPQTEV</sequence>
<reference evidence="15 16" key="1">
    <citation type="journal article" date="2017" name="Gigascience">
        <title>Genome sequence of the small brown planthopper, Laodelphax striatellus.</title>
        <authorList>
            <person name="Zhu J."/>
            <person name="Jiang F."/>
            <person name="Wang X."/>
            <person name="Yang P."/>
            <person name="Bao Y."/>
            <person name="Zhao W."/>
            <person name="Wang W."/>
            <person name="Lu H."/>
            <person name="Wang Q."/>
            <person name="Cui N."/>
            <person name="Li J."/>
            <person name="Chen X."/>
            <person name="Luo L."/>
            <person name="Yu J."/>
            <person name="Kang L."/>
            <person name="Cui F."/>
        </authorList>
    </citation>
    <scope>NUCLEOTIDE SEQUENCE [LARGE SCALE GENOMIC DNA]</scope>
    <source>
        <strain evidence="15">Lst14</strain>
    </source>
</reference>
<evidence type="ECO:0000256" key="10">
    <source>
        <dbReference type="ARBA" id="ARBA00023180"/>
    </source>
</evidence>
<accession>A0A482WXZ4</accession>
<evidence type="ECO:0000256" key="13">
    <source>
        <dbReference type="SAM" id="Phobius"/>
    </source>
</evidence>
<dbReference type="GO" id="GO:0005886">
    <property type="term" value="C:plasma membrane"/>
    <property type="evidence" value="ECO:0007669"/>
    <property type="project" value="UniProtKB-SubCell"/>
</dbReference>
<dbReference type="Pfam" id="PF00135">
    <property type="entry name" value="COesterase"/>
    <property type="match status" value="1"/>
</dbReference>
<feature type="region of interest" description="Disordered" evidence="12">
    <location>
        <begin position="1315"/>
        <end position="1385"/>
    </location>
</feature>
<dbReference type="Gene3D" id="1.20.1070.10">
    <property type="entry name" value="Rhodopsin 7-helix transmembrane proteins"/>
    <property type="match status" value="1"/>
</dbReference>
<gene>
    <name evidence="15" type="ORF">LSTR_LSTR005527</name>
</gene>
<name>A0A482WXZ4_LAOST</name>
<dbReference type="PRINTS" id="PR00237">
    <property type="entry name" value="GPCRRHODOPSN"/>
</dbReference>
<dbReference type="InterPro" id="IPR000276">
    <property type="entry name" value="GPCR_Rhodpsn"/>
</dbReference>
<feature type="transmembrane region" description="Helical" evidence="13">
    <location>
        <begin position="289"/>
        <end position="309"/>
    </location>
</feature>
<feature type="domain" description="G-protein coupled receptors family 1 profile" evidence="14">
    <location>
        <begin position="73"/>
        <end position="354"/>
    </location>
</feature>
<dbReference type="PROSITE" id="PS00237">
    <property type="entry name" value="G_PROTEIN_RECEP_F1_1"/>
    <property type="match status" value="1"/>
</dbReference>
<evidence type="ECO:0000256" key="1">
    <source>
        <dbReference type="ARBA" id="ARBA00004651"/>
    </source>
</evidence>
<keyword evidence="11" id="KW-0807">Transducer</keyword>
<comment type="similarity">
    <text evidence="3 11">Belongs to the G-protein coupled receptor 1 family.</text>
</comment>
<dbReference type="PROSITE" id="PS00941">
    <property type="entry name" value="CARBOXYLESTERASE_B_2"/>
    <property type="match status" value="1"/>
</dbReference>
<organism evidence="15 16">
    <name type="scientific">Laodelphax striatellus</name>
    <name type="common">Small brown planthopper</name>
    <name type="synonym">Delphax striatella</name>
    <dbReference type="NCBI Taxonomy" id="195883"/>
    <lineage>
        <taxon>Eukaryota</taxon>
        <taxon>Metazoa</taxon>
        <taxon>Ecdysozoa</taxon>
        <taxon>Arthropoda</taxon>
        <taxon>Hexapoda</taxon>
        <taxon>Insecta</taxon>
        <taxon>Pterygota</taxon>
        <taxon>Neoptera</taxon>
        <taxon>Paraneoptera</taxon>
        <taxon>Hemiptera</taxon>
        <taxon>Auchenorrhyncha</taxon>
        <taxon>Fulgoroidea</taxon>
        <taxon>Delphacidae</taxon>
        <taxon>Criomorphinae</taxon>
        <taxon>Laodelphax</taxon>
    </lineage>
</organism>
<evidence type="ECO:0000313" key="16">
    <source>
        <dbReference type="Proteomes" id="UP000291343"/>
    </source>
</evidence>
<dbReference type="InterPro" id="IPR051093">
    <property type="entry name" value="Neuroligin/BSAL"/>
</dbReference>
<feature type="compositionally biased region" description="Polar residues" evidence="12">
    <location>
        <begin position="1319"/>
        <end position="1350"/>
    </location>
</feature>
<dbReference type="Pfam" id="PF00001">
    <property type="entry name" value="7tm_1"/>
    <property type="match status" value="1"/>
</dbReference>
<keyword evidence="6" id="KW-0732">Signal</keyword>
<dbReference type="SUPFAM" id="SSF81321">
    <property type="entry name" value="Family A G protein-coupled receptor-like"/>
    <property type="match status" value="1"/>
</dbReference>
<evidence type="ECO:0000256" key="12">
    <source>
        <dbReference type="SAM" id="MobiDB-lite"/>
    </source>
</evidence>
<evidence type="ECO:0000256" key="3">
    <source>
        <dbReference type="ARBA" id="ARBA00010663"/>
    </source>
</evidence>
<dbReference type="EMBL" id="QKKF02022802">
    <property type="protein sequence ID" value="RZF38166.1"/>
    <property type="molecule type" value="Genomic_DNA"/>
</dbReference>
<comment type="subcellular location">
    <subcellularLocation>
        <location evidence="1">Cell membrane</location>
        <topology evidence="1">Multi-pass membrane protein</topology>
    </subcellularLocation>
</comment>
<feature type="transmembrane region" description="Helical" evidence="13">
    <location>
        <begin position="53"/>
        <end position="81"/>
    </location>
</feature>
<dbReference type="SUPFAM" id="SSF53474">
    <property type="entry name" value="alpha/beta-Hydrolases"/>
    <property type="match status" value="1"/>
</dbReference>
<keyword evidence="11" id="KW-0675">Receptor</keyword>
<dbReference type="PANTHER" id="PTHR43903">
    <property type="entry name" value="NEUROLIGIN"/>
    <property type="match status" value="1"/>
</dbReference>
<keyword evidence="10" id="KW-0325">Glycoprotein</keyword>
<evidence type="ECO:0000313" key="15">
    <source>
        <dbReference type="EMBL" id="RZF38166.1"/>
    </source>
</evidence>
<dbReference type="Proteomes" id="UP000291343">
    <property type="component" value="Unassembled WGS sequence"/>
</dbReference>
<evidence type="ECO:0000256" key="2">
    <source>
        <dbReference type="ARBA" id="ARBA00005964"/>
    </source>
</evidence>
<dbReference type="GO" id="GO:0001607">
    <property type="term" value="F:neuromedin U receptor activity"/>
    <property type="evidence" value="ECO:0007669"/>
    <property type="project" value="InterPro"/>
</dbReference>
<protein>
    <recommendedName>
        <fullName evidence="14">G-protein coupled receptors family 1 profile domain-containing protein</fullName>
    </recommendedName>
</protein>
<feature type="transmembrane region" description="Helical" evidence="13">
    <location>
        <begin position="1209"/>
        <end position="1228"/>
    </location>
</feature>
<dbReference type="InterPro" id="IPR029058">
    <property type="entry name" value="AB_hydrolase_fold"/>
</dbReference>
<dbReference type="InterPro" id="IPR005390">
    <property type="entry name" value="NeuromedU_rcpt"/>
</dbReference>
<dbReference type="PROSITE" id="PS50262">
    <property type="entry name" value="G_PROTEIN_RECEP_F1_2"/>
    <property type="match status" value="1"/>
</dbReference>
<dbReference type="PRINTS" id="PR01565">
    <property type="entry name" value="NEUROMEDINUR"/>
</dbReference>
<evidence type="ECO:0000256" key="4">
    <source>
        <dbReference type="ARBA" id="ARBA00022475"/>
    </source>
</evidence>
<evidence type="ECO:0000256" key="9">
    <source>
        <dbReference type="ARBA" id="ARBA00023157"/>
    </source>
</evidence>
<feature type="transmembrane region" description="Helical" evidence="13">
    <location>
        <begin position="329"/>
        <end position="353"/>
    </location>
</feature>
<keyword evidence="5 11" id="KW-0812">Transmembrane</keyword>
<feature type="transmembrane region" description="Helical" evidence="13">
    <location>
        <begin position="174"/>
        <end position="194"/>
    </location>
</feature>
<dbReference type="InterPro" id="IPR019819">
    <property type="entry name" value="Carboxylesterase_B_CS"/>
</dbReference>
<dbReference type="OrthoDB" id="408631at2759"/>
<feature type="compositionally biased region" description="Pro residues" evidence="12">
    <location>
        <begin position="1359"/>
        <end position="1375"/>
    </location>
</feature>
<dbReference type="STRING" id="195883.A0A482WXZ4"/>
<keyword evidence="16" id="KW-1185">Reference proteome</keyword>
<keyword evidence="8 13" id="KW-0472">Membrane</keyword>
<dbReference type="FunFam" id="3.40.50.1820:FF:000156">
    <property type="entry name" value="Neuroligin-4, Y-linked"/>
    <property type="match status" value="1"/>
</dbReference>
<dbReference type="Gene3D" id="3.40.50.1820">
    <property type="entry name" value="alpha/beta hydrolase"/>
    <property type="match status" value="1"/>
</dbReference>
<feature type="transmembrane region" description="Helical" evidence="13">
    <location>
        <begin position="1243"/>
        <end position="1266"/>
    </location>
</feature>
<dbReference type="SMR" id="A0A482WXZ4"/>
<dbReference type="InterPro" id="IPR002018">
    <property type="entry name" value="CarbesteraseB"/>
</dbReference>
<evidence type="ECO:0000256" key="5">
    <source>
        <dbReference type="ARBA" id="ARBA00022692"/>
    </source>
</evidence>
<feature type="transmembrane region" description="Helical" evidence="13">
    <location>
        <begin position="231"/>
        <end position="255"/>
    </location>
</feature>
<evidence type="ECO:0000256" key="7">
    <source>
        <dbReference type="ARBA" id="ARBA00022989"/>
    </source>
</evidence>
<dbReference type="FunCoup" id="A0A482WXZ4">
    <property type="interactions" value="39"/>
</dbReference>
<evidence type="ECO:0000256" key="8">
    <source>
        <dbReference type="ARBA" id="ARBA00023136"/>
    </source>
</evidence>
<comment type="caution">
    <text evidence="15">The sequence shown here is derived from an EMBL/GenBank/DDBJ whole genome shotgun (WGS) entry which is preliminary data.</text>
</comment>
<comment type="similarity">
    <text evidence="2">Belongs to the type-B carboxylesterase/lipase family.</text>
</comment>
<evidence type="ECO:0000256" key="6">
    <source>
        <dbReference type="ARBA" id="ARBA00022729"/>
    </source>
</evidence>
<proteinExistence type="inferred from homology"/>
<evidence type="ECO:0000256" key="11">
    <source>
        <dbReference type="RuleBase" id="RU000688"/>
    </source>
</evidence>
<keyword evidence="9" id="KW-1015">Disulfide bond</keyword>
<dbReference type="CDD" id="cd15134">
    <property type="entry name" value="7tmA_capaR"/>
    <property type="match status" value="1"/>
</dbReference>
<evidence type="ECO:0000259" key="14">
    <source>
        <dbReference type="PROSITE" id="PS50262"/>
    </source>
</evidence>